<evidence type="ECO:0000313" key="2">
    <source>
        <dbReference type="EMBL" id="CAB4799454.1"/>
    </source>
</evidence>
<feature type="region of interest" description="Disordered" evidence="1">
    <location>
        <begin position="1"/>
        <end position="33"/>
    </location>
</feature>
<accession>A0A6J6XV70</accession>
<proteinExistence type="predicted"/>
<protein>
    <submittedName>
        <fullName evidence="2">Unannotated protein</fullName>
    </submittedName>
</protein>
<dbReference type="EMBL" id="CAFAAH010000130">
    <property type="protein sequence ID" value="CAB4799454.1"/>
    <property type="molecule type" value="Genomic_DNA"/>
</dbReference>
<evidence type="ECO:0000256" key="1">
    <source>
        <dbReference type="SAM" id="MobiDB-lite"/>
    </source>
</evidence>
<organism evidence="2">
    <name type="scientific">freshwater metagenome</name>
    <dbReference type="NCBI Taxonomy" id="449393"/>
    <lineage>
        <taxon>unclassified sequences</taxon>
        <taxon>metagenomes</taxon>
        <taxon>ecological metagenomes</taxon>
    </lineage>
</organism>
<sequence length="59" mass="5919">MIAVPPFELGADHETATLPSPPMTPVTTGASGTVTGVTAPEIAEASLVPMPFVAVTENV</sequence>
<name>A0A6J6XV70_9ZZZZ</name>
<dbReference type="AlphaFoldDB" id="A0A6J6XV70"/>
<reference evidence="2" key="1">
    <citation type="submission" date="2020-05" db="EMBL/GenBank/DDBJ databases">
        <authorList>
            <person name="Chiriac C."/>
            <person name="Salcher M."/>
            <person name="Ghai R."/>
            <person name="Kavagutti S V."/>
        </authorList>
    </citation>
    <scope>NUCLEOTIDE SEQUENCE</scope>
</reference>
<gene>
    <name evidence="2" type="ORF">UFOPK2996_00987</name>
</gene>